<dbReference type="PROSITE" id="PS51387">
    <property type="entry name" value="FAD_PCMH"/>
    <property type="match status" value="1"/>
</dbReference>
<dbReference type="InterPro" id="IPR004113">
    <property type="entry name" value="FAD-bd_oxidored_4_C"/>
</dbReference>
<evidence type="ECO:0000256" key="3">
    <source>
        <dbReference type="ARBA" id="ARBA00022827"/>
    </source>
</evidence>
<evidence type="ECO:0000313" key="6">
    <source>
        <dbReference type="EMBL" id="KIC95721.1"/>
    </source>
</evidence>
<dbReference type="InterPro" id="IPR006094">
    <property type="entry name" value="Oxid_FAD_bind_N"/>
</dbReference>
<accession>A0A0C1L7Y2</accession>
<keyword evidence="7" id="KW-1185">Reference proteome</keyword>
<dbReference type="InterPro" id="IPR016164">
    <property type="entry name" value="FAD-linked_Oxase-like_C"/>
</dbReference>
<comment type="cofactor">
    <cofactor evidence="1">
        <name>FAD</name>
        <dbReference type="ChEBI" id="CHEBI:57692"/>
    </cofactor>
</comment>
<dbReference type="SUPFAM" id="SSF55103">
    <property type="entry name" value="FAD-linked oxidases, C-terminal domain"/>
    <property type="match status" value="1"/>
</dbReference>
<dbReference type="EMBL" id="JSVC01000005">
    <property type="protein sequence ID" value="KIC95721.1"/>
    <property type="molecule type" value="Genomic_DNA"/>
</dbReference>
<keyword evidence="2" id="KW-0285">Flavoprotein</keyword>
<dbReference type="PANTHER" id="PTHR42934:SF2">
    <property type="entry name" value="GLYCOLATE OXIDASE SUBUNIT GLCD"/>
    <property type="match status" value="1"/>
</dbReference>
<feature type="domain" description="FAD-binding PCMH-type" evidence="5">
    <location>
        <begin position="42"/>
        <end position="221"/>
    </location>
</feature>
<dbReference type="Gene3D" id="3.30.70.2190">
    <property type="match status" value="1"/>
</dbReference>
<proteinExistence type="predicted"/>
<dbReference type="InterPro" id="IPR036318">
    <property type="entry name" value="FAD-bd_PCMH-like_sf"/>
</dbReference>
<keyword evidence="4" id="KW-0560">Oxidoreductase</keyword>
<gene>
    <name evidence="6" type="ORF">OI18_04455</name>
</gene>
<dbReference type="GO" id="GO:0016491">
    <property type="term" value="F:oxidoreductase activity"/>
    <property type="evidence" value="ECO:0007669"/>
    <property type="project" value="UniProtKB-KW"/>
</dbReference>
<dbReference type="FunFam" id="1.10.45.10:FF:000001">
    <property type="entry name" value="D-lactate dehydrogenase mitochondrial"/>
    <property type="match status" value="1"/>
</dbReference>
<dbReference type="Gene3D" id="3.30.465.10">
    <property type="match status" value="1"/>
</dbReference>
<dbReference type="STRING" id="1349421.OI18_04455"/>
<protein>
    <submittedName>
        <fullName evidence="6">Dehydrogenase</fullName>
    </submittedName>
</protein>
<evidence type="ECO:0000256" key="1">
    <source>
        <dbReference type="ARBA" id="ARBA00001974"/>
    </source>
</evidence>
<evidence type="ECO:0000256" key="2">
    <source>
        <dbReference type="ARBA" id="ARBA00022630"/>
    </source>
</evidence>
<evidence type="ECO:0000259" key="5">
    <source>
        <dbReference type="PROSITE" id="PS51387"/>
    </source>
</evidence>
<dbReference type="InterPro" id="IPR016166">
    <property type="entry name" value="FAD-bd_PCMH"/>
</dbReference>
<organism evidence="6 7">
    <name type="scientific">Flavihumibacter solisilvae</name>
    <dbReference type="NCBI Taxonomy" id="1349421"/>
    <lineage>
        <taxon>Bacteria</taxon>
        <taxon>Pseudomonadati</taxon>
        <taxon>Bacteroidota</taxon>
        <taxon>Chitinophagia</taxon>
        <taxon>Chitinophagales</taxon>
        <taxon>Chitinophagaceae</taxon>
        <taxon>Flavihumibacter</taxon>
    </lineage>
</organism>
<reference evidence="6 7" key="1">
    <citation type="submission" date="2014-11" db="EMBL/GenBank/DDBJ databases">
        <title>Genome sequence of Flavihumibacter solisilvae 3-3.</title>
        <authorList>
            <person name="Zhou G."/>
            <person name="Li M."/>
            <person name="Wang G."/>
        </authorList>
    </citation>
    <scope>NUCLEOTIDE SEQUENCE [LARGE SCALE GENOMIC DNA]</scope>
    <source>
        <strain evidence="6 7">3-3</strain>
    </source>
</reference>
<dbReference type="Proteomes" id="UP000031408">
    <property type="component" value="Unassembled WGS sequence"/>
</dbReference>
<dbReference type="AlphaFoldDB" id="A0A0C1L7Y2"/>
<dbReference type="Pfam" id="PF02913">
    <property type="entry name" value="FAD-oxidase_C"/>
    <property type="match status" value="1"/>
</dbReference>
<dbReference type="OrthoDB" id="9767256at2"/>
<dbReference type="Pfam" id="PF01565">
    <property type="entry name" value="FAD_binding_4"/>
    <property type="match status" value="1"/>
</dbReference>
<dbReference type="InterPro" id="IPR016169">
    <property type="entry name" value="FAD-bd_PCMH_sub2"/>
</dbReference>
<sequence length="469" mass="51318">MAERGTLTAEHLEQLKSIVGAEYVFTDEESFQKYGRDETENLLFYPEVVVKPRTTEEISAIMRLCHENYIPVTPRGAGTGLSGGALPHLGGVLISTERLNSILEIDERNLQVTTEPGVITEILQTAVREKGLFYPPDPSSRGSCFIGGNIAENSGGPKAVKYGVVRDYVLNLEVVLPTGEVIWTGSNVLKNSTGYNLTQLMVGSEGTLGIVTKIVLRLIPHPKFDLLMLVPFQSLEKAGEAVSAIFRAGFTPSALELVEIDALRIVSAFVDSSAVPLTPDTEAHLIIEVDGNHMETLMAEMEAIAGLLTEYECGEIYFADDAQQKAELWKMRRRVAEAVKIAGYTIEEDTVVPRADLPALIRGVKAIGANYNFHAVCYGHAGDGNLHIRIKKEGTVNSQDDPEVVAGLRDLFALVYDLKGTISGEHGIGLIQKGFMDIVFNETQFRLMRSIKKVFDPHNILNAGKIFDA</sequence>
<name>A0A0C1L7Y2_9BACT</name>
<dbReference type="InterPro" id="IPR016171">
    <property type="entry name" value="Vanillyl_alc_oxidase_C-sub2"/>
</dbReference>
<dbReference type="GO" id="GO:0071949">
    <property type="term" value="F:FAD binding"/>
    <property type="evidence" value="ECO:0007669"/>
    <property type="project" value="InterPro"/>
</dbReference>
<dbReference type="InterPro" id="IPR051914">
    <property type="entry name" value="FAD-linked_OxidoTrans_Type4"/>
</dbReference>
<dbReference type="Gene3D" id="3.30.70.2740">
    <property type="match status" value="1"/>
</dbReference>
<keyword evidence="3" id="KW-0274">FAD</keyword>
<dbReference type="PANTHER" id="PTHR42934">
    <property type="entry name" value="GLYCOLATE OXIDASE SUBUNIT GLCD"/>
    <property type="match status" value="1"/>
</dbReference>
<dbReference type="InterPro" id="IPR016167">
    <property type="entry name" value="FAD-bd_PCMH_sub1"/>
</dbReference>
<dbReference type="Gene3D" id="1.10.45.10">
    <property type="entry name" value="Vanillyl-alcohol Oxidase, Chain A, domain 4"/>
    <property type="match status" value="1"/>
</dbReference>
<dbReference type="Gene3D" id="3.30.43.10">
    <property type="entry name" value="Uridine Diphospho-n-acetylenolpyruvylglucosamine Reductase, domain 2"/>
    <property type="match status" value="1"/>
</dbReference>
<comment type="caution">
    <text evidence="6">The sequence shown here is derived from an EMBL/GenBank/DDBJ whole genome shotgun (WGS) entry which is preliminary data.</text>
</comment>
<dbReference type="SUPFAM" id="SSF56176">
    <property type="entry name" value="FAD-binding/transporter-associated domain-like"/>
    <property type="match status" value="1"/>
</dbReference>
<evidence type="ECO:0000313" key="7">
    <source>
        <dbReference type="Proteomes" id="UP000031408"/>
    </source>
</evidence>
<evidence type="ECO:0000256" key="4">
    <source>
        <dbReference type="ARBA" id="ARBA00023002"/>
    </source>
</evidence>